<evidence type="ECO:0000313" key="2">
    <source>
        <dbReference type="Proteomes" id="UP000024816"/>
    </source>
</evidence>
<dbReference type="RefSeq" id="WP_035580562.1">
    <property type="nucleotide sequence ID" value="NZ_ARYJ01000004.1"/>
</dbReference>
<proteinExistence type="predicted"/>
<name>A0A059FF77_9PROT</name>
<protein>
    <submittedName>
        <fullName evidence="1">Uncharacterized protein</fullName>
    </submittedName>
</protein>
<reference evidence="1 2" key="1">
    <citation type="journal article" date="2014" name="Antonie Van Leeuwenhoek">
        <title>Hyphomonas beringensis sp. nov. and Hyphomonas chukchiensis sp. nov., isolated from surface seawater of the Bering Sea and Chukchi Sea.</title>
        <authorList>
            <person name="Li C."/>
            <person name="Lai Q."/>
            <person name="Li G."/>
            <person name="Dong C."/>
            <person name="Wang J."/>
            <person name="Liao Y."/>
            <person name="Shao Z."/>
        </authorList>
    </citation>
    <scope>NUCLEOTIDE SEQUENCE [LARGE SCALE GENOMIC DNA]</scope>
    <source>
        <strain evidence="1 2">VP2</strain>
    </source>
</reference>
<gene>
    <name evidence="1" type="ORF">HJA_08167</name>
</gene>
<dbReference type="PATRIC" id="fig|1280952.3.peg.1623"/>
<comment type="caution">
    <text evidence="1">The sequence shown here is derived from an EMBL/GenBank/DDBJ whole genome shotgun (WGS) entry which is preliminary data.</text>
</comment>
<dbReference type="STRING" id="1280952.HJA_08167"/>
<dbReference type="Proteomes" id="UP000024816">
    <property type="component" value="Unassembled WGS sequence"/>
</dbReference>
<evidence type="ECO:0000313" key="1">
    <source>
        <dbReference type="EMBL" id="KCZ89257.1"/>
    </source>
</evidence>
<organism evidence="1 2">
    <name type="scientific">Hyphomonas jannaschiana VP2</name>
    <dbReference type="NCBI Taxonomy" id="1280952"/>
    <lineage>
        <taxon>Bacteria</taxon>
        <taxon>Pseudomonadati</taxon>
        <taxon>Pseudomonadota</taxon>
        <taxon>Alphaproteobacteria</taxon>
        <taxon>Hyphomonadales</taxon>
        <taxon>Hyphomonadaceae</taxon>
        <taxon>Hyphomonas</taxon>
    </lineage>
</organism>
<dbReference type="EMBL" id="ARYJ01000004">
    <property type="protein sequence ID" value="KCZ89257.1"/>
    <property type="molecule type" value="Genomic_DNA"/>
</dbReference>
<keyword evidence="2" id="KW-1185">Reference proteome</keyword>
<sequence>MTMSVLKDLIAAFLEEMADFAEPRGRKNRPRKGPLIPVRIRSRDDAEAINRWEGEGGRLPRRRGGFDFPAD</sequence>
<accession>A0A059FF77</accession>
<dbReference type="AlphaFoldDB" id="A0A059FF77"/>